<dbReference type="EMBL" id="DS113202">
    <property type="protein sequence ID" value="EAY19967.1"/>
    <property type="molecule type" value="Genomic_DNA"/>
</dbReference>
<feature type="transmembrane region" description="Helical" evidence="2">
    <location>
        <begin position="141"/>
        <end position="160"/>
    </location>
</feature>
<evidence type="ECO:0000313" key="3">
    <source>
        <dbReference type="EMBL" id="EAY19967.1"/>
    </source>
</evidence>
<feature type="compositionally biased region" description="Acidic residues" evidence="1">
    <location>
        <begin position="189"/>
        <end position="205"/>
    </location>
</feature>
<dbReference type="RefSeq" id="XP_001580953.1">
    <property type="nucleotide sequence ID" value="XM_001580903.1"/>
</dbReference>
<proteinExistence type="predicted"/>
<keyword evidence="4" id="KW-1185">Reference proteome</keyword>
<keyword evidence="2" id="KW-0812">Transmembrane</keyword>
<dbReference type="VEuPathDB" id="TrichDB:TVAG_402210"/>
<dbReference type="Proteomes" id="UP000001542">
    <property type="component" value="Unassembled WGS sequence"/>
</dbReference>
<protein>
    <submittedName>
        <fullName evidence="3">Uncharacterized protein</fullName>
    </submittedName>
</protein>
<feature type="compositionally biased region" description="Basic and acidic residues" evidence="1">
    <location>
        <begin position="176"/>
        <end position="188"/>
    </location>
</feature>
<dbReference type="AlphaFoldDB" id="A2DHX8"/>
<gene>
    <name evidence="3" type="ORF">TVAG_402210</name>
</gene>
<feature type="compositionally biased region" description="Basic and acidic residues" evidence="1">
    <location>
        <begin position="206"/>
        <end position="225"/>
    </location>
</feature>
<dbReference type="InParanoid" id="A2DHX8"/>
<keyword evidence="2" id="KW-1133">Transmembrane helix</keyword>
<evidence type="ECO:0000256" key="2">
    <source>
        <dbReference type="SAM" id="Phobius"/>
    </source>
</evidence>
<sequence length="231" mass="26443">MLAALFSIGSSKSISDVLLGRWSGGTVFSTGTPQFQNLDFNLTYQSIKNYIITEYEGNPLYINLSFVDLSGNITYDEKIYDFNLTQTSPPLISSDIQVGDHKVHVSFCSHTVIKILILYPDGNSETVIIKKPKESIIFQSMWFIIMSVGGVIVYQLYSLFQYYMNRKRAQLAASVEEAKAKPKETNEKENEEEDYDEEEEEEETNEEKKEEENVADEKKDDDNVVKRSTKH</sequence>
<evidence type="ECO:0000313" key="4">
    <source>
        <dbReference type="Proteomes" id="UP000001542"/>
    </source>
</evidence>
<organism evidence="3 4">
    <name type="scientific">Trichomonas vaginalis (strain ATCC PRA-98 / G3)</name>
    <dbReference type="NCBI Taxonomy" id="412133"/>
    <lineage>
        <taxon>Eukaryota</taxon>
        <taxon>Metamonada</taxon>
        <taxon>Parabasalia</taxon>
        <taxon>Trichomonadida</taxon>
        <taxon>Trichomonadidae</taxon>
        <taxon>Trichomonas</taxon>
    </lineage>
</organism>
<keyword evidence="2" id="KW-0472">Membrane</keyword>
<feature type="region of interest" description="Disordered" evidence="1">
    <location>
        <begin position="175"/>
        <end position="231"/>
    </location>
</feature>
<name>A2DHX8_TRIV3</name>
<evidence type="ECO:0000256" key="1">
    <source>
        <dbReference type="SAM" id="MobiDB-lite"/>
    </source>
</evidence>
<dbReference type="KEGG" id="tva:5465497"/>
<dbReference type="VEuPathDB" id="TrichDB:TVAGG3_0271750"/>
<accession>A2DHX8</accession>
<reference evidence="3" key="1">
    <citation type="submission" date="2006-10" db="EMBL/GenBank/DDBJ databases">
        <authorList>
            <person name="Amadeo P."/>
            <person name="Zhao Q."/>
            <person name="Wortman J."/>
            <person name="Fraser-Liggett C."/>
            <person name="Carlton J."/>
        </authorList>
    </citation>
    <scope>NUCLEOTIDE SEQUENCE</scope>
    <source>
        <strain evidence="3">G3</strain>
    </source>
</reference>
<reference evidence="3" key="2">
    <citation type="journal article" date="2007" name="Science">
        <title>Draft genome sequence of the sexually transmitted pathogen Trichomonas vaginalis.</title>
        <authorList>
            <person name="Carlton J.M."/>
            <person name="Hirt R.P."/>
            <person name="Silva J.C."/>
            <person name="Delcher A.L."/>
            <person name="Schatz M."/>
            <person name="Zhao Q."/>
            <person name="Wortman J.R."/>
            <person name="Bidwell S.L."/>
            <person name="Alsmark U.C.M."/>
            <person name="Besteiro S."/>
            <person name="Sicheritz-Ponten T."/>
            <person name="Noel C.J."/>
            <person name="Dacks J.B."/>
            <person name="Foster P.G."/>
            <person name="Simillion C."/>
            <person name="Van de Peer Y."/>
            <person name="Miranda-Saavedra D."/>
            <person name="Barton G.J."/>
            <person name="Westrop G.D."/>
            <person name="Mueller S."/>
            <person name="Dessi D."/>
            <person name="Fiori P.L."/>
            <person name="Ren Q."/>
            <person name="Paulsen I."/>
            <person name="Zhang H."/>
            <person name="Bastida-Corcuera F.D."/>
            <person name="Simoes-Barbosa A."/>
            <person name="Brown M.T."/>
            <person name="Hayes R.D."/>
            <person name="Mukherjee M."/>
            <person name="Okumura C.Y."/>
            <person name="Schneider R."/>
            <person name="Smith A.J."/>
            <person name="Vanacova S."/>
            <person name="Villalvazo M."/>
            <person name="Haas B.J."/>
            <person name="Pertea M."/>
            <person name="Feldblyum T.V."/>
            <person name="Utterback T.R."/>
            <person name="Shu C.L."/>
            <person name="Osoegawa K."/>
            <person name="de Jong P.J."/>
            <person name="Hrdy I."/>
            <person name="Horvathova L."/>
            <person name="Zubacova Z."/>
            <person name="Dolezal P."/>
            <person name="Malik S.B."/>
            <person name="Logsdon J.M. Jr."/>
            <person name="Henze K."/>
            <person name="Gupta A."/>
            <person name="Wang C.C."/>
            <person name="Dunne R.L."/>
            <person name="Upcroft J.A."/>
            <person name="Upcroft P."/>
            <person name="White O."/>
            <person name="Salzberg S.L."/>
            <person name="Tang P."/>
            <person name="Chiu C.-H."/>
            <person name="Lee Y.-S."/>
            <person name="Embley T.M."/>
            <person name="Coombs G.H."/>
            <person name="Mottram J.C."/>
            <person name="Tachezy J."/>
            <person name="Fraser-Liggett C.M."/>
            <person name="Johnson P.J."/>
        </authorList>
    </citation>
    <scope>NUCLEOTIDE SEQUENCE [LARGE SCALE GENOMIC DNA]</scope>
    <source>
        <strain evidence="3">G3</strain>
    </source>
</reference>